<evidence type="ECO:0000256" key="6">
    <source>
        <dbReference type="ARBA" id="ARBA00022989"/>
    </source>
</evidence>
<comment type="similarity">
    <text evidence="2">Belongs to the major facilitator superfamily. Bcr/CmlA family.</text>
</comment>
<dbReference type="GO" id="GO:1990961">
    <property type="term" value="P:xenobiotic detoxification by transmembrane export across the plasma membrane"/>
    <property type="evidence" value="ECO:0007669"/>
    <property type="project" value="InterPro"/>
</dbReference>
<evidence type="ECO:0000256" key="3">
    <source>
        <dbReference type="ARBA" id="ARBA00022448"/>
    </source>
</evidence>
<dbReference type="EMBL" id="QFNY01000049">
    <property type="protein sequence ID" value="PZP01947.1"/>
    <property type="molecule type" value="Genomic_DNA"/>
</dbReference>
<dbReference type="Pfam" id="PF07690">
    <property type="entry name" value="MFS_1"/>
    <property type="match status" value="1"/>
</dbReference>
<evidence type="ECO:0000313" key="10">
    <source>
        <dbReference type="EMBL" id="PZP01947.1"/>
    </source>
</evidence>
<accession>A0A2W5B9D3</accession>
<feature type="transmembrane region" description="Helical" evidence="8">
    <location>
        <begin position="348"/>
        <end position="367"/>
    </location>
</feature>
<dbReference type="PROSITE" id="PS50850">
    <property type="entry name" value="MFS"/>
    <property type="match status" value="1"/>
</dbReference>
<dbReference type="CDD" id="cd17320">
    <property type="entry name" value="MFS_MdfA_MDR_like"/>
    <property type="match status" value="1"/>
</dbReference>
<dbReference type="InterPro" id="IPR050189">
    <property type="entry name" value="MFS_Efflux_Transporters"/>
</dbReference>
<organism evidence="10 11">
    <name type="scientific">Corynebacterium urealyticum</name>
    <dbReference type="NCBI Taxonomy" id="43771"/>
    <lineage>
        <taxon>Bacteria</taxon>
        <taxon>Bacillati</taxon>
        <taxon>Actinomycetota</taxon>
        <taxon>Actinomycetes</taxon>
        <taxon>Mycobacteriales</taxon>
        <taxon>Corynebacteriaceae</taxon>
        <taxon>Corynebacterium</taxon>
    </lineage>
</organism>
<feature type="domain" description="Major facilitator superfamily (MFS) profile" evidence="9">
    <location>
        <begin position="10"/>
        <end position="402"/>
    </location>
</feature>
<dbReference type="AlphaFoldDB" id="A0A2W5B9D3"/>
<dbReference type="Gene3D" id="1.20.1720.10">
    <property type="entry name" value="Multidrug resistance protein D"/>
    <property type="match status" value="1"/>
</dbReference>
<reference evidence="10 11" key="1">
    <citation type="submission" date="2017-11" db="EMBL/GenBank/DDBJ databases">
        <title>Infants hospitalized years apart are colonized by the same room-sourced microbial strains.</title>
        <authorList>
            <person name="Brooks B."/>
            <person name="Olm M.R."/>
            <person name="Firek B.A."/>
            <person name="Baker R."/>
            <person name="Thomas B.C."/>
            <person name="Morowitz M.J."/>
            <person name="Banfield J.F."/>
        </authorList>
    </citation>
    <scope>NUCLEOTIDE SEQUENCE [LARGE SCALE GENOMIC DNA]</scope>
    <source>
        <strain evidence="10">S2_012_000_R3_87</strain>
    </source>
</reference>
<evidence type="ECO:0000313" key="11">
    <source>
        <dbReference type="Proteomes" id="UP000249451"/>
    </source>
</evidence>
<feature type="transmembrane region" description="Helical" evidence="8">
    <location>
        <begin position="103"/>
        <end position="124"/>
    </location>
</feature>
<dbReference type="InterPro" id="IPR036259">
    <property type="entry name" value="MFS_trans_sf"/>
</dbReference>
<evidence type="ECO:0000256" key="1">
    <source>
        <dbReference type="ARBA" id="ARBA00004651"/>
    </source>
</evidence>
<dbReference type="Proteomes" id="UP000249451">
    <property type="component" value="Unassembled WGS sequence"/>
</dbReference>
<feature type="transmembrane region" description="Helical" evidence="8">
    <location>
        <begin position="46"/>
        <end position="66"/>
    </location>
</feature>
<feature type="transmembrane region" description="Helical" evidence="8">
    <location>
        <begin position="373"/>
        <end position="395"/>
    </location>
</feature>
<gene>
    <name evidence="10" type="ORF">DI609_03190</name>
</gene>
<name>A0A2W5B9D3_9CORY</name>
<dbReference type="InterPro" id="IPR004812">
    <property type="entry name" value="Efflux_drug-R_Bcr/CmlA"/>
</dbReference>
<comment type="subcellular location">
    <subcellularLocation>
        <location evidence="1">Cell membrane</location>
        <topology evidence="1">Multi-pass membrane protein</topology>
    </subcellularLocation>
</comment>
<feature type="transmembrane region" description="Helical" evidence="8">
    <location>
        <begin position="215"/>
        <end position="238"/>
    </location>
</feature>
<feature type="transmembrane region" description="Helical" evidence="8">
    <location>
        <begin position="136"/>
        <end position="158"/>
    </location>
</feature>
<dbReference type="GO" id="GO:0042910">
    <property type="term" value="F:xenobiotic transmembrane transporter activity"/>
    <property type="evidence" value="ECO:0007669"/>
    <property type="project" value="InterPro"/>
</dbReference>
<feature type="transmembrane region" description="Helical" evidence="8">
    <location>
        <begin position="244"/>
        <end position="263"/>
    </location>
</feature>
<keyword evidence="7 8" id="KW-0472">Membrane</keyword>
<feature type="transmembrane region" description="Helical" evidence="8">
    <location>
        <begin position="284"/>
        <end position="303"/>
    </location>
</feature>
<feature type="transmembrane region" description="Helical" evidence="8">
    <location>
        <begin position="309"/>
        <end position="327"/>
    </location>
</feature>
<dbReference type="PANTHER" id="PTHR43124:SF3">
    <property type="entry name" value="CHLORAMPHENICOL EFFLUX PUMP RV0191"/>
    <property type="match status" value="1"/>
</dbReference>
<proteinExistence type="inferred from homology"/>
<evidence type="ECO:0000256" key="8">
    <source>
        <dbReference type="SAM" id="Phobius"/>
    </source>
</evidence>
<feature type="transmembrane region" description="Helical" evidence="8">
    <location>
        <begin position="164"/>
        <end position="183"/>
    </location>
</feature>
<dbReference type="GO" id="GO:0005886">
    <property type="term" value="C:plasma membrane"/>
    <property type="evidence" value="ECO:0007669"/>
    <property type="project" value="UniProtKB-SubCell"/>
</dbReference>
<dbReference type="PANTHER" id="PTHR43124">
    <property type="entry name" value="PURINE EFFLUX PUMP PBUE"/>
    <property type="match status" value="1"/>
</dbReference>
<protein>
    <submittedName>
        <fullName evidence="10">Bcr/CflA family drug resistance efflux transporter</fullName>
    </submittedName>
</protein>
<dbReference type="InterPro" id="IPR020846">
    <property type="entry name" value="MFS_dom"/>
</dbReference>
<evidence type="ECO:0000259" key="9">
    <source>
        <dbReference type="PROSITE" id="PS50850"/>
    </source>
</evidence>
<evidence type="ECO:0000256" key="2">
    <source>
        <dbReference type="ARBA" id="ARBA00006236"/>
    </source>
</evidence>
<keyword evidence="4" id="KW-1003">Cell membrane</keyword>
<comment type="caution">
    <text evidence="10">The sequence shown here is derived from an EMBL/GenBank/DDBJ whole genome shotgun (WGS) entry which is preliminary data.</text>
</comment>
<keyword evidence="6 8" id="KW-1133">Transmembrane helix</keyword>
<feature type="transmembrane region" description="Helical" evidence="8">
    <location>
        <begin position="78"/>
        <end position="97"/>
    </location>
</feature>
<evidence type="ECO:0000256" key="7">
    <source>
        <dbReference type="ARBA" id="ARBA00023136"/>
    </source>
</evidence>
<evidence type="ECO:0000256" key="4">
    <source>
        <dbReference type="ARBA" id="ARBA00022475"/>
    </source>
</evidence>
<dbReference type="InterPro" id="IPR011701">
    <property type="entry name" value="MFS"/>
</dbReference>
<keyword evidence="3" id="KW-0813">Transport</keyword>
<dbReference type="NCBIfam" id="TIGR00710">
    <property type="entry name" value="efflux_Bcr_CflA"/>
    <property type="match status" value="1"/>
</dbReference>
<keyword evidence="5 8" id="KW-0812">Transmembrane</keyword>
<evidence type="ECO:0000256" key="5">
    <source>
        <dbReference type="ARBA" id="ARBA00022692"/>
    </source>
</evidence>
<sequence length="402" mass="40950">MDSKKQQLGVLTLAGFALLSAGGPLGTDMYLPALPLIGRDLGASPAVVQLSITAYMVGMAMGQLLIGPLSDGRGRRGLLCFGMVLGLVASVVCAIAPTAAVLIAARLFQGVAGGTGVVLTRAMIADKLRGSAAAQALSVMMLIIGVAPILAPLLGGVINEAAGWRAIFFTLALIALAQILVAWRQPETLPVERRHGGGPVRMYRNMLGLFRRPAFVGYAMAFAFGFGTMFAFIAGSSFVYQEVFGLSSVGFSVMFALNAVALLSANSLNIRLVGRIGARRLQRVAVCVIAAGAVAVLLCALVLPRDVDAAMYALAAAVFVATFGVGLNMSNSTALAQGLAADRAGAGSAVLGAGQFVVAGVMSPLVGLGSDRMLALGLCMVASVAVAIAGTLLAAKFAPHAQ</sequence>
<dbReference type="SUPFAM" id="SSF103473">
    <property type="entry name" value="MFS general substrate transporter"/>
    <property type="match status" value="1"/>
</dbReference>